<dbReference type="Gene3D" id="2.60.40.150">
    <property type="entry name" value="C2 domain"/>
    <property type="match status" value="1"/>
</dbReference>
<dbReference type="GO" id="GO:1905515">
    <property type="term" value="P:non-motile cilium assembly"/>
    <property type="evidence" value="ECO:0007669"/>
    <property type="project" value="TreeGrafter"/>
</dbReference>
<feature type="compositionally biased region" description="Low complexity" evidence="2">
    <location>
        <begin position="66"/>
        <end position="76"/>
    </location>
</feature>
<protein>
    <recommendedName>
        <fullName evidence="3">C2 domain-containing protein</fullName>
    </recommendedName>
</protein>
<feature type="region of interest" description="Disordered" evidence="2">
    <location>
        <begin position="222"/>
        <end position="246"/>
    </location>
</feature>
<dbReference type="InterPro" id="IPR041510">
    <property type="entry name" value="DUF5523"/>
</dbReference>
<organism evidence="4 5">
    <name type="scientific">Parthenolecanium corni</name>
    <dbReference type="NCBI Taxonomy" id="536013"/>
    <lineage>
        <taxon>Eukaryota</taxon>
        <taxon>Metazoa</taxon>
        <taxon>Ecdysozoa</taxon>
        <taxon>Arthropoda</taxon>
        <taxon>Hexapoda</taxon>
        <taxon>Insecta</taxon>
        <taxon>Pterygota</taxon>
        <taxon>Neoptera</taxon>
        <taxon>Paraneoptera</taxon>
        <taxon>Hemiptera</taxon>
        <taxon>Sternorrhyncha</taxon>
        <taxon>Coccoidea</taxon>
        <taxon>Coccidae</taxon>
        <taxon>Parthenolecanium</taxon>
    </lineage>
</organism>
<dbReference type="AlphaFoldDB" id="A0AAN9Y360"/>
<feature type="domain" description="C2" evidence="3">
    <location>
        <begin position="992"/>
        <end position="1147"/>
    </location>
</feature>
<sequence length="1231" mass="141582">MATLNATESNEWEEIETISLQNENALVESNAEIDETSFTEQSDRLGEYSTVVSPQRLATPRSGLQSSKGSRSKISSPLDEISSLDLRNRDSRRPSTEGSIDGRSITPHSDTRSYREKLKDRINIVKEKAGISAISMHRSSKQYQNAKTSAVERITDLLMKEEADVRQALEKHNKFKEMKKQEIKPIERKDDVTENESNEGQDISYQTGFDFFTKIWKPADETISPESKLNSPPKDDENVQHPTNTETDDATKLLAADYLGLKDTILEPVEFKTATLMDKHALEKKAEEFLYRPCSKFVPLEQRIGTDVELRDLRSEGIFVPTFPHISDRSMRKICRRLISEKNTNWFGEDGELIRSPLPLEPIAYHPFSYDEREDELNFLRYEPALLFGQEEADTYSTYIDSNECYVLELKIINVVFSHHPLFSREHVLAKKLTQLFEKYRHRLNVNVSKRLSSKLKALRAAHDNLKQILQSEENAEMDVVHQERFHRYKTEIRETRKQRLLEGRTDNALLMNLLSTWKDLKRIRSTQGYTSTNVKLQILKSDEAVSAEEWQNEIKRQVDEIVEEIGEKQMSQNGQQENDDAVKSIDEKTIKRIREQVIEEMSESLPAPGEQIFILTLTEQDITHDADLSNPMEIQRRSLMSRSRVWFRIFYNGHEVCKSTPQPLERQFSCTFNQKFSIRLQEWPESLSIQIFSDGIPSKGIFSEQPLAEIFIPLPARGVTLDNVPAEMYEFSSTEEVGSGVRHSGVGSGIPFKLFPESETSSFFYTTASLICQTGWGTSNEQVLSPPEYFFSKLHSRRHNADNEVKIQSDIFKLKEWFQSAQLDPNDPSNIALFDLLKKADSNLDESKESFDIESALKICEFCSEEELTSNARLKLLILRDRGEIEFKNAKAVPLRDWEIPQDIFKDYDKRISSPELPFDTIGLGQLEIHRVWGHHSLTMLYDRILKQCKLSQQLRSTQDVIQEEKVPNINTLGLTFMEFLQPTRPLRPRRREQKKIPVKGLTGQEIKARIVIVNVVRAFEVPFRKIGDTLSEDSIKYVPVRPFVEITFKGQTRRTVTADGPNPTWNQDLNFLLIGPNDGGFQISNMHSFSDNLHIHLFDEILVDILQDERMRDTTIHQRVERNWLGSLRIPFSTLYFKHQVQSSVSFEKKCKSVKMNSESGTDQPTDNFENYHQSAGTSESSPTMTHPTEELLQTINNLHSHLKVLFAEAEMSADINKKADACMGPLLG</sequence>
<dbReference type="PANTHER" id="PTHR20837">
    <property type="entry name" value="CENTROSOMAL PROTEIN-RELATED"/>
    <property type="match status" value="1"/>
</dbReference>
<accession>A0AAN9Y360</accession>
<feature type="compositionally biased region" description="Basic and acidic residues" evidence="2">
    <location>
        <begin position="86"/>
        <end position="95"/>
    </location>
</feature>
<dbReference type="SUPFAM" id="SSF49562">
    <property type="entry name" value="C2 domain (Calcium/lipid-binding domain, CaLB)"/>
    <property type="match status" value="1"/>
</dbReference>
<keyword evidence="5" id="KW-1185">Reference proteome</keyword>
<evidence type="ECO:0000256" key="2">
    <source>
        <dbReference type="SAM" id="MobiDB-lite"/>
    </source>
</evidence>
<dbReference type="Pfam" id="PF17661">
    <property type="entry name" value="DUF5523"/>
    <property type="match status" value="1"/>
</dbReference>
<dbReference type="GO" id="GO:1904491">
    <property type="term" value="P:protein localization to ciliary transition zone"/>
    <property type="evidence" value="ECO:0007669"/>
    <property type="project" value="TreeGrafter"/>
</dbReference>
<dbReference type="InterPro" id="IPR052434">
    <property type="entry name" value="Tectonic-like_complex_comp"/>
</dbReference>
<feature type="coiled-coil region" evidence="1">
    <location>
        <begin position="151"/>
        <end position="178"/>
    </location>
</feature>
<gene>
    <name evidence="4" type="ORF">V9T40_001714</name>
</gene>
<name>A0AAN9Y360_9HEMI</name>
<dbReference type="Pfam" id="PF15625">
    <property type="entry name" value="CC2D2AN-C2"/>
    <property type="match status" value="1"/>
</dbReference>
<dbReference type="Pfam" id="PF00168">
    <property type="entry name" value="C2"/>
    <property type="match status" value="1"/>
</dbReference>
<feature type="coiled-coil region" evidence="1">
    <location>
        <begin position="449"/>
        <end position="476"/>
    </location>
</feature>
<reference evidence="4 5" key="1">
    <citation type="submission" date="2024-03" db="EMBL/GenBank/DDBJ databases">
        <title>Adaptation during the transition from Ophiocordyceps entomopathogen to insect associate is accompanied by gene loss and intensified selection.</title>
        <authorList>
            <person name="Ward C.M."/>
            <person name="Onetto C.A."/>
            <person name="Borneman A.R."/>
        </authorList>
    </citation>
    <scope>NUCLEOTIDE SEQUENCE [LARGE SCALE GENOMIC DNA]</scope>
    <source>
        <strain evidence="4">AWRI1</strain>
        <tissue evidence="4">Single Adult Female</tissue>
    </source>
</reference>
<feature type="region of interest" description="Disordered" evidence="2">
    <location>
        <begin position="1158"/>
        <end position="1189"/>
    </location>
</feature>
<dbReference type="Proteomes" id="UP001367676">
    <property type="component" value="Unassembled WGS sequence"/>
</dbReference>
<proteinExistence type="predicted"/>
<dbReference type="InterPro" id="IPR028928">
    <property type="entry name" value="CC2D2AN-C2"/>
</dbReference>
<dbReference type="PROSITE" id="PS50004">
    <property type="entry name" value="C2"/>
    <property type="match status" value="1"/>
</dbReference>
<evidence type="ECO:0000313" key="5">
    <source>
        <dbReference type="Proteomes" id="UP001367676"/>
    </source>
</evidence>
<keyword evidence="1" id="KW-0175">Coiled coil</keyword>
<evidence type="ECO:0000313" key="4">
    <source>
        <dbReference type="EMBL" id="KAK7590101.1"/>
    </source>
</evidence>
<dbReference type="InterPro" id="IPR035892">
    <property type="entry name" value="C2_domain_sf"/>
</dbReference>
<evidence type="ECO:0000256" key="1">
    <source>
        <dbReference type="SAM" id="Coils"/>
    </source>
</evidence>
<dbReference type="EMBL" id="JBBCAQ010000022">
    <property type="protein sequence ID" value="KAK7590101.1"/>
    <property type="molecule type" value="Genomic_DNA"/>
</dbReference>
<dbReference type="InterPro" id="IPR000008">
    <property type="entry name" value="C2_dom"/>
</dbReference>
<feature type="region of interest" description="Disordered" evidence="2">
    <location>
        <begin position="36"/>
        <end position="116"/>
    </location>
</feature>
<dbReference type="GO" id="GO:0035869">
    <property type="term" value="C:ciliary transition zone"/>
    <property type="evidence" value="ECO:0007669"/>
    <property type="project" value="TreeGrafter"/>
</dbReference>
<dbReference type="PANTHER" id="PTHR20837:SF0">
    <property type="entry name" value="COILED-COIL AND C2 DOMAIN-CONTAINING PROTEIN 2A"/>
    <property type="match status" value="1"/>
</dbReference>
<evidence type="ECO:0000259" key="3">
    <source>
        <dbReference type="PROSITE" id="PS50004"/>
    </source>
</evidence>
<comment type="caution">
    <text evidence="4">The sequence shown here is derived from an EMBL/GenBank/DDBJ whole genome shotgun (WGS) entry which is preliminary data.</text>
</comment>